<keyword evidence="3" id="KW-0255">Endonuclease</keyword>
<comment type="caution">
    <text evidence="3">The sequence shown here is derived from an EMBL/GenBank/DDBJ whole genome shotgun (WGS) entry which is preliminary data.</text>
</comment>
<keyword evidence="3" id="KW-0378">Hydrolase</keyword>
<evidence type="ECO:0000259" key="1">
    <source>
        <dbReference type="Pfam" id="PF13175"/>
    </source>
</evidence>
<dbReference type="Gene3D" id="3.40.50.300">
    <property type="entry name" value="P-loop containing nucleotide triphosphate hydrolases"/>
    <property type="match status" value="1"/>
</dbReference>
<evidence type="ECO:0000259" key="2">
    <source>
        <dbReference type="Pfam" id="PF20469"/>
    </source>
</evidence>
<reference evidence="3 4" key="1">
    <citation type="submission" date="2024-06" db="EMBL/GenBank/DDBJ databases">
        <authorList>
            <person name="Steensen K."/>
            <person name="Seneca J."/>
            <person name="Bartlau N."/>
            <person name="Yu A.X."/>
            <person name="Polz M.F."/>
        </authorList>
    </citation>
    <scope>NUCLEOTIDE SEQUENCE [LARGE SCALE GENOMIC DNA]</scope>
    <source>
        <strain evidence="3 4">1F9</strain>
    </source>
</reference>
<keyword evidence="4" id="KW-1185">Reference proteome</keyword>
<dbReference type="PANTHER" id="PTHR43581:SF2">
    <property type="entry name" value="EXCINUCLEASE ATPASE SUBUNIT"/>
    <property type="match status" value="1"/>
</dbReference>
<dbReference type="Pfam" id="PF20469">
    <property type="entry name" value="OLD-like_TOPRIM"/>
    <property type="match status" value="1"/>
</dbReference>
<dbReference type="EMBL" id="JBGOOL010000028">
    <property type="protein sequence ID" value="MEZ8053823.1"/>
    <property type="molecule type" value="Genomic_DNA"/>
</dbReference>
<dbReference type="RefSeq" id="WP_371707760.1">
    <property type="nucleotide sequence ID" value="NZ_JBGOOL010000028.1"/>
</dbReference>
<gene>
    <name evidence="3" type="ORF">ACED57_11760</name>
</gene>
<sequence>MKINFVQIQNFRKLKNCRVNLSDNETLLVGANNSGKTSATDALICFLDKSRKITVTDFTLSNWSALNQYAESWLSTDPKELNGQDISDWIPYCPSLDVWLDAGVEDVHRVAHLIPTLKWKGEPLGIRLTYEPKDIEKLRENFLQDFRAIDELRTDETKLSFWPRDLKDYLNRKLSDSFVIRAYILDPKKISITQDLPKEATPLENDPFHGLFKVDTIEAQRGFTDPNSEHVNTGITLSSQLQEYYIRHLNPTDLPDDEDLPALKAIEEAQEEFDKKLDKSFKGALGEIQALGYPGFNDPDVKLSSRVNPIKGLEHDAAVIFDIQKQGFNNHTFSLPEQYNGLGYKNLIHIVFKLITFRDRWQRIGKAQKRRTANDVAIEPIHLVLVEEPEAHLHAQVQQVFIRKAYEVLRKDIDEQFTTQMVLSTHSSYIAHEAGFEKLRYFKRKAAVSISDVPEAEVVDLSSVFGSGKKKATEDEQILNTQKFVSRYLKTTHCDLFFANGIILVEGAAERMLLPHFINYNYPELRSSYLSILEVGGAHAQRLKPLIDTLALPTLVITDTDAKDVDGKKVQPARNNDYKYGSDTLREWFELKDLSLDDVLDLSNDKKVKGNVRAAYQYGFIIKYHTDGKEEEAIPYTFEDAIALSNIQLFRDLTSSTGMVKKMHEATMKVSLEECAAALYKALDGEKAKMALDLLYDVDPKKLKVPTYIDEGLQWLEKELSNTDQEFVFAEPEMVEEPEALEEF</sequence>
<accession>A0ABV4KQ32</accession>
<dbReference type="Pfam" id="PF13175">
    <property type="entry name" value="AAA_15"/>
    <property type="match status" value="1"/>
</dbReference>
<feature type="domain" description="OLD protein-like TOPRIM" evidence="2">
    <location>
        <begin position="497"/>
        <end position="561"/>
    </location>
</feature>
<proteinExistence type="predicted"/>
<keyword evidence="3" id="KW-0540">Nuclease</keyword>
<evidence type="ECO:0000313" key="3">
    <source>
        <dbReference type="EMBL" id="MEZ8053823.1"/>
    </source>
</evidence>
<protein>
    <submittedName>
        <fullName evidence="3">ATP-dependent endonuclease</fullName>
    </submittedName>
</protein>
<dbReference type="CDD" id="cd01026">
    <property type="entry name" value="TOPRIM_OLD"/>
    <property type="match status" value="1"/>
</dbReference>
<organism evidence="3 4">
    <name type="scientific">Vibrio atlanticus</name>
    <dbReference type="NCBI Taxonomy" id="693153"/>
    <lineage>
        <taxon>Bacteria</taxon>
        <taxon>Pseudomonadati</taxon>
        <taxon>Pseudomonadota</taxon>
        <taxon>Gammaproteobacteria</taxon>
        <taxon>Vibrionales</taxon>
        <taxon>Vibrionaceae</taxon>
        <taxon>Vibrio</taxon>
    </lineage>
</organism>
<dbReference type="InterPro" id="IPR051396">
    <property type="entry name" value="Bact_Antivir_Def_Nuclease"/>
</dbReference>
<dbReference type="InterPro" id="IPR041685">
    <property type="entry name" value="AAA_GajA/Old/RecF-like"/>
</dbReference>
<feature type="domain" description="Endonuclease GajA/Old nuclease/RecF-like AAA" evidence="1">
    <location>
        <begin position="1"/>
        <end position="431"/>
    </location>
</feature>
<name>A0ABV4KQ32_9VIBR</name>
<dbReference type="InterPro" id="IPR034139">
    <property type="entry name" value="TOPRIM_OLD"/>
</dbReference>
<dbReference type="SUPFAM" id="SSF52540">
    <property type="entry name" value="P-loop containing nucleoside triphosphate hydrolases"/>
    <property type="match status" value="1"/>
</dbReference>
<dbReference type="InterPro" id="IPR027417">
    <property type="entry name" value="P-loop_NTPase"/>
</dbReference>
<dbReference type="Proteomes" id="UP001569175">
    <property type="component" value="Unassembled WGS sequence"/>
</dbReference>
<dbReference type="GO" id="GO:0004519">
    <property type="term" value="F:endonuclease activity"/>
    <property type="evidence" value="ECO:0007669"/>
    <property type="project" value="UniProtKB-KW"/>
</dbReference>
<dbReference type="PANTHER" id="PTHR43581">
    <property type="entry name" value="ATP/GTP PHOSPHATASE"/>
    <property type="match status" value="1"/>
</dbReference>
<evidence type="ECO:0000313" key="4">
    <source>
        <dbReference type="Proteomes" id="UP001569175"/>
    </source>
</evidence>